<feature type="domain" description="Peripheral subunit-binding (PSBD)" evidence="9">
    <location>
        <begin position="117"/>
        <end position="154"/>
    </location>
</feature>
<evidence type="ECO:0000259" key="8">
    <source>
        <dbReference type="PROSITE" id="PS50968"/>
    </source>
</evidence>
<dbReference type="SUPFAM" id="SSF51230">
    <property type="entry name" value="Single hybrid motif"/>
    <property type="match status" value="1"/>
</dbReference>
<evidence type="ECO:0000259" key="9">
    <source>
        <dbReference type="PROSITE" id="PS51826"/>
    </source>
</evidence>
<sequence length="401" mass="43953">MAEFRMPSLGADMKTGTLVAWRAKPGDHLKYGDIIADVETDKGIMEIEVFENCTVEELLLEPDTKVPVGTPMARLKLENGAEKEAIAVTDREQPSPPPTIEAPTSSVPTLAKEERLRVSPLARKVATELGVDLTQVKGTGADGAIHQIDVEEAAKALKPTPKPEEKVIPPSPEVKPTTTDFQAGMRRAIAAAMSRSNREIPHYYLETRIDMSHALKWLEAENQKRSIKERILPVVLLIKAVAKALTDVPELNGYWIEDQLQVQEAIHIGFAISLRQGGLVTPAIHHADLKSLDELMATMRDLIERTRGGHLRSSELSDATMTLTSLGDIGVEKVYGVIYPPQVALVGFGKISEQPWAEQGMLDVRPVLVATLAGDHRATDGMIGARFLQAVNTHLQSVEKW</sequence>
<dbReference type="GO" id="GO:0016407">
    <property type="term" value="F:acetyltransferase activity"/>
    <property type="evidence" value="ECO:0007669"/>
    <property type="project" value="TreeGrafter"/>
</dbReference>
<dbReference type="Pfam" id="PF02817">
    <property type="entry name" value="E3_binding"/>
    <property type="match status" value="1"/>
</dbReference>
<dbReference type="InterPro" id="IPR036625">
    <property type="entry name" value="E3-bd_dom_sf"/>
</dbReference>
<dbReference type="PANTHER" id="PTHR43178:SF5">
    <property type="entry name" value="LIPOAMIDE ACYLTRANSFERASE COMPONENT OF BRANCHED-CHAIN ALPHA-KETO ACID DEHYDROGENASE COMPLEX, MITOCHONDRIAL"/>
    <property type="match status" value="1"/>
</dbReference>
<dbReference type="PROSITE" id="PS51826">
    <property type="entry name" value="PSBD"/>
    <property type="match status" value="1"/>
</dbReference>
<comment type="cofactor">
    <cofactor evidence="1 6">
        <name>(R)-lipoate</name>
        <dbReference type="ChEBI" id="CHEBI:83088"/>
    </cofactor>
</comment>
<dbReference type="RefSeq" id="WP_316428660.1">
    <property type="nucleotide sequence ID" value="NZ_CP130144.1"/>
</dbReference>
<evidence type="ECO:0000256" key="1">
    <source>
        <dbReference type="ARBA" id="ARBA00001938"/>
    </source>
</evidence>
<evidence type="ECO:0000256" key="2">
    <source>
        <dbReference type="ARBA" id="ARBA00007317"/>
    </source>
</evidence>
<keyword evidence="5 6" id="KW-0012">Acyltransferase</keyword>
<gene>
    <name evidence="10" type="ORF">Q2T42_11065</name>
</gene>
<dbReference type="PROSITE" id="PS00189">
    <property type="entry name" value="LIPOYL"/>
    <property type="match status" value="1"/>
</dbReference>
<dbReference type="EMBL" id="CP130144">
    <property type="protein sequence ID" value="WNZ48367.1"/>
    <property type="molecule type" value="Genomic_DNA"/>
</dbReference>
<dbReference type="InterPro" id="IPR011053">
    <property type="entry name" value="Single_hybrid_motif"/>
</dbReference>
<dbReference type="EC" id="2.3.1.-" evidence="6"/>
<dbReference type="InterPro" id="IPR003016">
    <property type="entry name" value="2-oxoA_DH_lipoyl-BS"/>
</dbReference>
<comment type="similarity">
    <text evidence="2 6">Belongs to the 2-oxoacid dehydrogenase family.</text>
</comment>
<proteinExistence type="inferred from homology"/>
<feature type="compositionally biased region" description="Basic and acidic residues" evidence="7">
    <location>
        <begin position="157"/>
        <end position="167"/>
    </location>
</feature>
<evidence type="ECO:0000256" key="4">
    <source>
        <dbReference type="ARBA" id="ARBA00022823"/>
    </source>
</evidence>
<dbReference type="SUPFAM" id="SSF47005">
    <property type="entry name" value="Peripheral subunit-binding domain of 2-oxo acid dehydrogenase complex"/>
    <property type="match status" value="1"/>
</dbReference>
<dbReference type="InterPro" id="IPR001078">
    <property type="entry name" value="2-oxoacid_DH_actylTfrase"/>
</dbReference>
<dbReference type="InterPro" id="IPR023213">
    <property type="entry name" value="CAT-like_dom_sf"/>
</dbReference>
<dbReference type="InterPro" id="IPR004167">
    <property type="entry name" value="PSBD"/>
</dbReference>
<organism evidence="10">
    <name type="scientific">Leptolyngbya boryana CZ1</name>
    <dbReference type="NCBI Taxonomy" id="3060204"/>
    <lineage>
        <taxon>Bacteria</taxon>
        <taxon>Bacillati</taxon>
        <taxon>Cyanobacteriota</taxon>
        <taxon>Cyanophyceae</taxon>
        <taxon>Leptolyngbyales</taxon>
        <taxon>Leptolyngbyaceae</taxon>
        <taxon>Leptolyngbya group</taxon>
        <taxon>Leptolyngbya</taxon>
    </lineage>
</organism>
<dbReference type="Gene3D" id="3.30.559.10">
    <property type="entry name" value="Chloramphenicol acetyltransferase-like domain"/>
    <property type="match status" value="1"/>
</dbReference>
<dbReference type="GO" id="GO:0005737">
    <property type="term" value="C:cytoplasm"/>
    <property type="evidence" value="ECO:0007669"/>
    <property type="project" value="TreeGrafter"/>
</dbReference>
<name>A0AA97ASG0_LEPBY</name>
<feature type="region of interest" description="Disordered" evidence="7">
    <location>
        <begin position="157"/>
        <end position="178"/>
    </location>
</feature>
<dbReference type="AlphaFoldDB" id="A0AA97ASG0"/>
<dbReference type="Pfam" id="PF00364">
    <property type="entry name" value="Biotin_lipoyl"/>
    <property type="match status" value="1"/>
</dbReference>
<keyword evidence="4 6" id="KW-0450">Lipoyl</keyword>
<dbReference type="SUPFAM" id="SSF52777">
    <property type="entry name" value="CoA-dependent acyltransferases"/>
    <property type="match status" value="1"/>
</dbReference>
<reference evidence="10" key="2">
    <citation type="submission" date="2023-07" db="EMBL/GenBank/DDBJ databases">
        <authorList>
            <person name="Bai X.-H."/>
            <person name="Wang H.-H."/>
            <person name="Wang J."/>
            <person name="Ma M.-Y."/>
            <person name="Hu H.-H."/>
            <person name="Song Z.-L."/>
            <person name="Ma H.-G."/>
            <person name="Fan Y."/>
            <person name="Du C.-Y."/>
            <person name="Xu J.-C."/>
        </authorList>
    </citation>
    <scope>NUCLEOTIDE SEQUENCE</scope>
    <source>
        <strain evidence="10">CZ1</strain>
    </source>
</reference>
<evidence type="ECO:0000256" key="7">
    <source>
        <dbReference type="SAM" id="MobiDB-lite"/>
    </source>
</evidence>
<evidence type="ECO:0000256" key="3">
    <source>
        <dbReference type="ARBA" id="ARBA00022679"/>
    </source>
</evidence>
<dbReference type="CDD" id="cd06849">
    <property type="entry name" value="lipoyl_domain"/>
    <property type="match status" value="1"/>
</dbReference>
<dbReference type="PROSITE" id="PS50968">
    <property type="entry name" value="BIOTINYL_LIPOYL"/>
    <property type="match status" value="1"/>
</dbReference>
<dbReference type="Gene3D" id="2.40.50.100">
    <property type="match status" value="1"/>
</dbReference>
<dbReference type="Pfam" id="PF00198">
    <property type="entry name" value="2-oxoacid_dh"/>
    <property type="match status" value="1"/>
</dbReference>
<dbReference type="GO" id="GO:0031405">
    <property type="term" value="F:lipoic acid binding"/>
    <property type="evidence" value="ECO:0007669"/>
    <property type="project" value="TreeGrafter"/>
</dbReference>
<protein>
    <recommendedName>
        <fullName evidence="6">Dihydrolipoamide acetyltransferase component of pyruvate dehydrogenase complex</fullName>
        <ecNumber evidence="6">2.3.1.-</ecNumber>
    </recommendedName>
</protein>
<reference evidence="10" key="1">
    <citation type="journal article" date="2023" name="Plants (Basel)">
        <title>Genomic Analysis of Leptolyngbya boryana CZ1 Reveals Efficient Carbon Fixation Modules.</title>
        <authorList>
            <person name="Bai X."/>
            <person name="Wang H."/>
            <person name="Cheng W."/>
            <person name="Wang J."/>
            <person name="Ma M."/>
            <person name="Hu H."/>
            <person name="Song Z."/>
            <person name="Ma H."/>
            <person name="Fan Y."/>
            <person name="Du C."/>
            <person name="Xu J."/>
        </authorList>
    </citation>
    <scope>NUCLEOTIDE SEQUENCE</scope>
    <source>
        <strain evidence="10">CZ1</strain>
    </source>
</reference>
<accession>A0AA97ASG0</accession>
<keyword evidence="3 6" id="KW-0808">Transferase</keyword>
<dbReference type="PANTHER" id="PTHR43178">
    <property type="entry name" value="DIHYDROLIPOAMIDE ACETYLTRANSFERASE COMPONENT OF PYRUVATE DEHYDROGENASE COMPLEX"/>
    <property type="match status" value="1"/>
</dbReference>
<evidence type="ECO:0000313" key="10">
    <source>
        <dbReference type="EMBL" id="WNZ48367.1"/>
    </source>
</evidence>
<dbReference type="InterPro" id="IPR000089">
    <property type="entry name" value="Biotin_lipoyl"/>
</dbReference>
<evidence type="ECO:0000256" key="6">
    <source>
        <dbReference type="RuleBase" id="RU003423"/>
    </source>
</evidence>
<evidence type="ECO:0000256" key="5">
    <source>
        <dbReference type="ARBA" id="ARBA00023315"/>
    </source>
</evidence>
<feature type="domain" description="Lipoyl-binding" evidence="8">
    <location>
        <begin position="1"/>
        <end position="76"/>
    </location>
</feature>
<dbReference type="InterPro" id="IPR050743">
    <property type="entry name" value="2-oxoacid_DH_E2_comp"/>
</dbReference>
<dbReference type="Gene3D" id="4.10.320.10">
    <property type="entry name" value="E3-binding domain"/>
    <property type="match status" value="1"/>
</dbReference>